<dbReference type="GO" id="GO:0009279">
    <property type="term" value="C:cell outer membrane"/>
    <property type="evidence" value="ECO:0007669"/>
    <property type="project" value="UniProtKB-SubCell"/>
</dbReference>
<dbReference type="EMBL" id="LR134182">
    <property type="protein sequence ID" value="VEB39713.1"/>
    <property type="molecule type" value="Genomic_DNA"/>
</dbReference>
<accession>A0A3S4HLQ2</accession>
<keyword evidence="3" id="KW-0998">Cell outer membrane</keyword>
<keyword evidence="2" id="KW-0472">Membrane</keyword>
<evidence type="ECO:0000313" key="6">
    <source>
        <dbReference type="Proteomes" id="UP000275777"/>
    </source>
</evidence>
<comment type="subcellular location">
    <subcellularLocation>
        <location evidence="1">Cell outer membrane</location>
    </subcellularLocation>
</comment>
<dbReference type="InterPro" id="IPR036942">
    <property type="entry name" value="Beta-barrel_TonB_sf"/>
</dbReference>
<proteinExistence type="predicted"/>
<protein>
    <submittedName>
        <fullName evidence="5">Outer membrane receptor for ferrienterochelin and colicins</fullName>
    </submittedName>
</protein>
<keyword evidence="5" id="KW-0675">Receptor</keyword>
<dbReference type="PANTHER" id="PTHR47234">
    <property type="match status" value="1"/>
</dbReference>
<sequence length="184" mass="20404">MAKYPGLQPGDGAVNLIDVPYANLGSTITTGYDVGLQYELSLGGYGKLRFRDDLNNIMSFRKSDTQDSAAVNQLDNVSQPKWRNVFSTTYSYDRYDLMLTARSYAGTRDVLDSSAQDASSRIPSYTMWDLAFTARPLKNLVVNAGVNNVFGRSVPFSVAANDFVGSTQDLYGRSYFVSARYTFK</sequence>
<evidence type="ECO:0000256" key="1">
    <source>
        <dbReference type="ARBA" id="ARBA00004442"/>
    </source>
</evidence>
<dbReference type="Proteomes" id="UP000275777">
    <property type="component" value="Chromosome"/>
</dbReference>
<gene>
    <name evidence="5" type="ORF">NCTC9695_00098</name>
</gene>
<organism evidence="5 6">
    <name type="scientific">Chromobacterium violaceum</name>
    <dbReference type="NCBI Taxonomy" id="536"/>
    <lineage>
        <taxon>Bacteria</taxon>
        <taxon>Pseudomonadati</taxon>
        <taxon>Pseudomonadota</taxon>
        <taxon>Betaproteobacteria</taxon>
        <taxon>Neisseriales</taxon>
        <taxon>Chromobacteriaceae</taxon>
        <taxon>Chromobacterium</taxon>
    </lineage>
</organism>
<dbReference type="SUPFAM" id="SSF56935">
    <property type="entry name" value="Porins"/>
    <property type="match status" value="1"/>
</dbReference>
<dbReference type="InterPro" id="IPR000531">
    <property type="entry name" value="Beta-barrel_TonB"/>
</dbReference>
<evidence type="ECO:0000313" key="5">
    <source>
        <dbReference type="EMBL" id="VEB39713.1"/>
    </source>
</evidence>
<reference evidence="5 6" key="1">
    <citation type="submission" date="2018-12" db="EMBL/GenBank/DDBJ databases">
        <authorList>
            <consortium name="Pathogen Informatics"/>
        </authorList>
    </citation>
    <scope>NUCLEOTIDE SEQUENCE [LARGE SCALE GENOMIC DNA]</scope>
    <source>
        <strain evidence="5 6">NCTC9695</strain>
    </source>
</reference>
<evidence type="ECO:0000256" key="3">
    <source>
        <dbReference type="ARBA" id="ARBA00023237"/>
    </source>
</evidence>
<dbReference type="AlphaFoldDB" id="A0A3S4HLQ2"/>
<evidence type="ECO:0000256" key="2">
    <source>
        <dbReference type="ARBA" id="ARBA00023136"/>
    </source>
</evidence>
<evidence type="ECO:0000259" key="4">
    <source>
        <dbReference type="Pfam" id="PF00593"/>
    </source>
</evidence>
<dbReference type="Gene3D" id="2.40.170.20">
    <property type="entry name" value="TonB-dependent receptor, beta-barrel domain"/>
    <property type="match status" value="1"/>
</dbReference>
<dbReference type="Pfam" id="PF00593">
    <property type="entry name" value="TonB_dep_Rec_b-barrel"/>
    <property type="match status" value="1"/>
</dbReference>
<feature type="domain" description="TonB-dependent receptor-like beta-barrel" evidence="4">
    <location>
        <begin position="14"/>
        <end position="149"/>
    </location>
</feature>
<name>A0A3S4HLQ2_CHRVL</name>
<dbReference type="PANTHER" id="PTHR47234:SF2">
    <property type="entry name" value="TONB-DEPENDENT RECEPTOR"/>
    <property type="match status" value="1"/>
</dbReference>